<evidence type="ECO:0008006" key="2">
    <source>
        <dbReference type="Google" id="ProtNLM"/>
    </source>
</evidence>
<dbReference type="InterPro" id="IPR012031">
    <property type="entry name" value="MTH0776-like"/>
</dbReference>
<reference evidence="1" key="1">
    <citation type="journal article" date="2015" name="Proc. Natl. Acad. Sci. U.S.A.">
        <title>Networks of energetic and metabolic interactions define dynamics in microbial communities.</title>
        <authorList>
            <person name="Embree M."/>
            <person name="Liu J.K."/>
            <person name="Al-Bassam M.M."/>
            <person name="Zengler K."/>
        </authorList>
    </citation>
    <scope>NUCLEOTIDE SEQUENCE</scope>
</reference>
<proteinExistence type="predicted"/>
<dbReference type="EMBL" id="LNQE01001715">
    <property type="protein sequence ID" value="KUG13444.1"/>
    <property type="molecule type" value="Genomic_DNA"/>
</dbReference>
<sequence length="128" mass="14493">MRDLRSCRFPGSSFFVVEHATLSHMTPVPRCINRLSSTIVIKDTTEQAINGYVKDSCREYYEMPPDFVFRGVNILLNNPMLVGFKLKRKKILLPFVKPCFGPMLIELDAEDGDFEFLRKTLGNGTSGG</sequence>
<dbReference type="AlphaFoldDB" id="A0A0W8EXS4"/>
<protein>
    <recommendedName>
        <fullName evidence="2">DUF1894 domain-containing protein</fullName>
    </recommendedName>
</protein>
<evidence type="ECO:0000313" key="1">
    <source>
        <dbReference type="EMBL" id="KUG13444.1"/>
    </source>
</evidence>
<organism evidence="1">
    <name type="scientific">hydrocarbon metagenome</name>
    <dbReference type="NCBI Taxonomy" id="938273"/>
    <lineage>
        <taxon>unclassified sequences</taxon>
        <taxon>metagenomes</taxon>
        <taxon>ecological metagenomes</taxon>
    </lineage>
</organism>
<dbReference type="Pfam" id="PF08979">
    <property type="entry name" value="DUF1894"/>
    <property type="match status" value="1"/>
</dbReference>
<comment type="caution">
    <text evidence="1">The sequence shown here is derived from an EMBL/GenBank/DDBJ whole genome shotgun (WGS) entry which is preliminary data.</text>
</comment>
<gene>
    <name evidence="1" type="ORF">ASZ90_016359</name>
</gene>
<accession>A0A0W8EXS4</accession>
<name>A0A0W8EXS4_9ZZZZ</name>